<keyword evidence="1 4" id="KW-0808">Transferase</keyword>
<dbReference type="Gene3D" id="3.40.630.30">
    <property type="match status" value="1"/>
</dbReference>
<dbReference type="Pfam" id="PF13527">
    <property type="entry name" value="Acetyltransf_9"/>
    <property type="match status" value="1"/>
</dbReference>
<dbReference type="EMBL" id="JBHUHO010000013">
    <property type="protein sequence ID" value="MFD2115180.1"/>
    <property type="molecule type" value="Genomic_DNA"/>
</dbReference>
<feature type="domain" description="N-acetyltransferase" evidence="3">
    <location>
        <begin position="15"/>
        <end position="151"/>
    </location>
</feature>
<evidence type="ECO:0000256" key="1">
    <source>
        <dbReference type="ARBA" id="ARBA00022679"/>
    </source>
</evidence>
<dbReference type="SUPFAM" id="SSF55729">
    <property type="entry name" value="Acyl-CoA N-acyltransferases (Nat)"/>
    <property type="match status" value="1"/>
</dbReference>
<comment type="caution">
    <text evidence="4">The sequence shown here is derived from an EMBL/GenBank/DDBJ whole genome shotgun (WGS) entry which is preliminary data.</text>
</comment>
<dbReference type="RefSeq" id="WP_377770204.1">
    <property type="nucleotide sequence ID" value="NZ_JBHUHO010000013.1"/>
</dbReference>
<accession>A0ABW4YHG2</accession>
<proteinExistence type="predicted"/>
<dbReference type="PANTHER" id="PTHR43420">
    <property type="entry name" value="ACETYLTRANSFERASE"/>
    <property type="match status" value="1"/>
</dbReference>
<evidence type="ECO:0000256" key="2">
    <source>
        <dbReference type="ARBA" id="ARBA00023315"/>
    </source>
</evidence>
<dbReference type="CDD" id="cd04301">
    <property type="entry name" value="NAT_SF"/>
    <property type="match status" value="1"/>
</dbReference>
<sequence>MMEHYIDGKKYTFDNNIRDNKEVRLSFDELSQKTFDLSFEQWYQSGYWVDKYIPYVLLDGERVVSNVSVNIIEFMWESERKRYVQLGTVMTDSEYRGKGLSRVLMERVLEEWEAKCDAIYLFANDTVLDFYAKFGFVKANEYEHHMSITAKNKAARKLDMLNKADRELLVDRYKYSNPFSALPMMDNIGLLMFYCLQFMKDNIYYVEDCEAVVIAEQDNDTLICFDIFCDNKYDIADILSIVASKQTTDIVLGFTPKEVINCRITLLQQEDTTLFVLSNKDNIFKDNQLMFPLLSHA</sequence>
<reference evidence="5" key="1">
    <citation type="journal article" date="2019" name="Int. J. Syst. Evol. Microbiol.">
        <title>The Global Catalogue of Microorganisms (GCM) 10K type strain sequencing project: providing services to taxonomists for standard genome sequencing and annotation.</title>
        <authorList>
            <consortium name="The Broad Institute Genomics Platform"/>
            <consortium name="The Broad Institute Genome Sequencing Center for Infectious Disease"/>
            <person name="Wu L."/>
            <person name="Ma J."/>
        </authorList>
    </citation>
    <scope>NUCLEOTIDE SEQUENCE [LARGE SCALE GENOMIC DNA]</scope>
    <source>
        <strain evidence="5">GH52</strain>
    </source>
</reference>
<dbReference type="InterPro" id="IPR050680">
    <property type="entry name" value="YpeA/RimI_acetyltransf"/>
</dbReference>
<dbReference type="InterPro" id="IPR000182">
    <property type="entry name" value="GNAT_dom"/>
</dbReference>
<keyword evidence="5" id="KW-1185">Reference proteome</keyword>
<organism evidence="4 5">
    <name type="scientific">Paenibacillus yanchengensis</name>
    <dbReference type="NCBI Taxonomy" id="2035833"/>
    <lineage>
        <taxon>Bacteria</taxon>
        <taxon>Bacillati</taxon>
        <taxon>Bacillota</taxon>
        <taxon>Bacilli</taxon>
        <taxon>Bacillales</taxon>
        <taxon>Paenibacillaceae</taxon>
        <taxon>Paenibacillus</taxon>
    </lineage>
</organism>
<dbReference type="EC" id="2.3.-.-" evidence="4"/>
<dbReference type="PROSITE" id="PS51186">
    <property type="entry name" value="GNAT"/>
    <property type="match status" value="1"/>
</dbReference>
<evidence type="ECO:0000313" key="5">
    <source>
        <dbReference type="Proteomes" id="UP001597362"/>
    </source>
</evidence>
<dbReference type="GO" id="GO:0016746">
    <property type="term" value="F:acyltransferase activity"/>
    <property type="evidence" value="ECO:0007669"/>
    <property type="project" value="UniProtKB-KW"/>
</dbReference>
<gene>
    <name evidence="4" type="ORF">ACFSJH_05450</name>
</gene>
<protein>
    <submittedName>
        <fullName evidence="4">GNAT family N-acetyltransferase</fullName>
        <ecNumber evidence="4">2.3.-.-</ecNumber>
    </submittedName>
</protein>
<evidence type="ECO:0000313" key="4">
    <source>
        <dbReference type="EMBL" id="MFD2115180.1"/>
    </source>
</evidence>
<dbReference type="InterPro" id="IPR016181">
    <property type="entry name" value="Acyl_CoA_acyltransferase"/>
</dbReference>
<dbReference type="Proteomes" id="UP001597362">
    <property type="component" value="Unassembled WGS sequence"/>
</dbReference>
<keyword evidence="2 4" id="KW-0012">Acyltransferase</keyword>
<evidence type="ECO:0000259" key="3">
    <source>
        <dbReference type="PROSITE" id="PS51186"/>
    </source>
</evidence>
<name>A0ABW4YHG2_9BACL</name>
<dbReference type="PANTHER" id="PTHR43420:SF31">
    <property type="entry name" value="ACETYLTRANSFERASE"/>
    <property type="match status" value="1"/>
</dbReference>